<dbReference type="InterPro" id="IPR010627">
    <property type="entry name" value="Prepilin_pept_A24_N"/>
</dbReference>
<dbReference type="GO" id="GO:0005886">
    <property type="term" value="C:plasma membrane"/>
    <property type="evidence" value="ECO:0007669"/>
    <property type="project" value="UniProtKB-SubCell"/>
</dbReference>
<feature type="domain" description="Prepilin type IV endopeptidase peptidase" evidence="8">
    <location>
        <begin position="312"/>
        <end position="353"/>
    </location>
</feature>
<feature type="transmembrane region" description="Helical" evidence="7">
    <location>
        <begin position="102"/>
        <end position="124"/>
    </location>
</feature>
<comment type="subcellular location">
    <subcellularLocation>
        <location evidence="1">Cell membrane</location>
        <topology evidence="1">Multi-pass membrane protein</topology>
    </subcellularLocation>
</comment>
<evidence type="ECO:0000259" key="9">
    <source>
        <dbReference type="Pfam" id="PF06750"/>
    </source>
</evidence>
<feature type="transmembrane region" description="Helical" evidence="7">
    <location>
        <begin position="33"/>
        <end position="54"/>
    </location>
</feature>
<evidence type="ECO:0000256" key="6">
    <source>
        <dbReference type="ARBA" id="ARBA00023136"/>
    </source>
</evidence>
<evidence type="ECO:0000313" key="11">
    <source>
        <dbReference type="Proteomes" id="UP000600139"/>
    </source>
</evidence>
<feature type="transmembrane region" description="Helical" evidence="7">
    <location>
        <begin position="152"/>
        <end position="174"/>
    </location>
</feature>
<dbReference type="Pfam" id="PF01478">
    <property type="entry name" value="Peptidase_A24"/>
    <property type="match status" value="1"/>
</dbReference>
<comment type="caution">
    <text evidence="10">The sequence shown here is derived from an EMBL/GenBank/DDBJ whole genome shotgun (WGS) entry which is preliminary data.</text>
</comment>
<feature type="transmembrane region" description="Helical" evidence="7">
    <location>
        <begin position="194"/>
        <end position="215"/>
    </location>
</feature>
<proteinExistence type="inferred from homology"/>
<evidence type="ECO:0000256" key="3">
    <source>
        <dbReference type="ARBA" id="ARBA00022475"/>
    </source>
</evidence>
<feature type="domain" description="Prepilin peptidase A24 N-terminal" evidence="9">
    <location>
        <begin position="39"/>
        <end position="123"/>
    </location>
</feature>
<dbReference type="InterPro" id="IPR000045">
    <property type="entry name" value="Prepilin_IV_endopep_pep"/>
</dbReference>
<feature type="transmembrane region" description="Helical" evidence="7">
    <location>
        <begin position="325"/>
        <end position="354"/>
    </location>
</feature>
<feature type="transmembrane region" description="Helical" evidence="7">
    <location>
        <begin position="130"/>
        <end position="147"/>
    </location>
</feature>
<sequence>MPDHYPWQSHGGGLNGGTLDAVISQLPFAPWSWLVPAFVLGACIGSFLNVVIYRVPLGMSVNEPKRSFCPICKAAIPMWLNLPLVSWLWLRGKCRQCHAPIAFRYFGVELLTALLFVAVAWIFLPQSAAVVIPLWILMALLVSITFIDAEHLIIPTSLTWGGSVVGLAGCALWPQLPVLAGYGYEWLSGMKQGGIGWAVGFFGLWGVVELGKLAFGKKALKFDKPVAWSLREPENDTDPIYFVIGEDEIPWWDIFSRKEDKLIVDTTEVRVNGVAVVAGKLVIRETGIELADGTTHALEDIKALDGVATNAVIPREAMGMGDVHLLGMIGAFFGWSGVLFSLFAASLFAIFAAIIGRIGFGRQLPFGPFLAMGAVAWMFGGWRLWAWYLDFLGPIGIGSNF</sequence>
<dbReference type="InterPro" id="IPR050882">
    <property type="entry name" value="Prepilin_peptidase/N-MTase"/>
</dbReference>
<evidence type="ECO:0000256" key="1">
    <source>
        <dbReference type="ARBA" id="ARBA00004651"/>
    </source>
</evidence>
<dbReference type="GO" id="GO:0006465">
    <property type="term" value="P:signal peptide processing"/>
    <property type="evidence" value="ECO:0007669"/>
    <property type="project" value="TreeGrafter"/>
</dbReference>
<feature type="transmembrane region" description="Helical" evidence="7">
    <location>
        <begin position="366"/>
        <end position="385"/>
    </location>
</feature>
<comment type="similarity">
    <text evidence="2">Belongs to the peptidase A24 family.</text>
</comment>
<dbReference type="Pfam" id="PF06750">
    <property type="entry name" value="A24_N_bact"/>
    <property type="match status" value="1"/>
</dbReference>
<protein>
    <submittedName>
        <fullName evidence="10">Prepilin peptidase</fullName>
    </submittedName>
</protein>
<reference evidence="10" key="1">
    <citation type="submission" date="2021-01" db="EMBL/GenBank/DDBJ databases">
        <title>Modified the classification status of verrucomicrobia.</title>
        <authorList>
            <person name="Feng X."/>
        </authorList>
    </citation>
    <scope>NUCLEOTIDE SEQUENCE</scope>
    <source>
        <strain evidence="10">JCM 18052</strain>
    </source>
</reference>
<evidence type="ECO:0000256" key="4">
    <source>
        <dbReference type="ARBA" id="ARBA00022692"/>
    </source>
</evidence>
<gene>
    <name evidence="10" type="ORF">JIN84_19310</name>
</gene>
<name>A0A934V8Z6_9BACT</name>
<evidence type="ECO:0000259" key="8">
    <source>
        <dbReference type="Pfam" id="PF01478"/>
    </source>
</evidence>
<accession>A0A934V8Z6</accession>
<evidence type="ECO:0000256" key="2">
    <source>
        <dbReference type="ARBA" id="ARBA00005801"/>
    </source>
</evidence>
<evidence type="ECO:0000256" key="7">
    <source>
        <dbReference type="SAM" id="Phobius"/>
    </source>
</evidence>
<keyword evidence="3" id="KW-1003">Cell membrane</keyword>
<dbReference type="PANTHER" id="PTHR30487">
    <property type="entry name" value="TYPE 4 PREPILIN-LIKE PROTEINS LEADER PEPTIDE-PROCESSING ENZYME"/>
    <property type="match status" value="1"/>
</dbReference>
<dbReference type="AlphaFoldDB" id="A0A934V8Z6"/>
<evidence type="ECO:0000256" key="5">
    <source>
        <dbReference type="ARBA" id="ARBA00022989"/>
    </source>
</evidence>
<keyword evidence="4 7" id="KW-0812">Transmembrane</keyword>
<dbReference type="RefSeq" id="WP_200352707.1">
    <property type="nucleotide sequence ID" value="NZ_BAABHZ010000001.1"/>
</dbReference>
<keyword evidence="5 7" id="KW-1133">Transmembrane helix</keyword>
<evidence type="ECO:0000313" key="10">
    <source>
        <dbReference type="EMBL" id="MBK1817777.1"/>
    </source>
</evidence>
<keyword evidence="6 7" id="KW-0472">Membrane</keyword>
<dbReference type="PANTHER" id="PTHR30487:SF0">
    <property type="entry name" value="PREPILIN LEADER PEPTIDASE_N-METHYLTRANSFERASE-RELATED"/>
    <property type="match status" value="1"/>
</dbReference>
<organism evidence="10 11">
    <name type="scientific">Luteolibacter yonseiensis</name>
    <dbReference type="NCBI Taxonomy" id="1144680"/>
    <lineage>
        <taxon>Bacteria</taxon>
        <taxon>Pseudomonadati</taxon>
        <taxon>Verrucomicrobiota</taxon>
        <taxon>Verrucomicrobiia</taxon>
        <taxon>Verrucomicrobiales</taxon>
        <taxon>Verrucomicrobiaceae</taxon>
        <taxon>Luteolibacter</taxon>
    </lineage>
</organism>
<dbReference type="GO" id="GO:0004190">
    <property type="term" value="F:aspartic-type endopeptidase activity"/>
    <property type="evidence" value="ECO:0007669"/>
    <property type="project" value="InterPro"/>
</dbReference>
<dbReference type="Proteomes" id="UP000600139">
    <property type="component" value="Unassembled WGS sequence"/>
</dbReference>
<dbReference type="EMBL" id="JAENIK010000012">
    <property type="protein sequence ID" value="MBK1817777.1"/>
    <property type="molecule type" value="Genomic_DNA"/>
</dbReference>
<keyword evidence="11" id="KW-1185">Reference proteome</keyword>